<protein>
    <submittedName>
        <fullName evidence="3">FIG022979: MoxR-like ATPases</fullName>
    </submittedName>
</protein>
<sequence length="305" mass="34056">MRTSLELIEQILQETSKIIIGKDKQIKLSLAAFISGSHLLIEDIPGVGKTTLAKTLAYVLGLDYSRVQFTNDLLPSDIIGVNFYNVKEASFSFKKGPIFSQFMLADEINRASSKTQSALLEAMEENHVSVDGVTYPLPQPFFVIATKNPFEEVGTYELPSSQLDRFSISISLGYPTKEAERKILSSNQKYKLSELNVLKDEEALFLQKELLSIHASHEILNLVQEILAFTRESGLYVTGLSTRAAINLLNVAKAWALIAKRDYLLPSDILDVLPYVTNHRLLPKGANKTSQEIVDEIVQNLHIDT</sequence>
<dbReference type="PIRSF" id="PIRSF002849">
    <property type="entry name" value="AAA_ATPase_chaperone_MoxR_prd"/>
    <property type="match status" value="1"/>
</dbReference>
<dbReference type="EMBL" id="FPHF01000046">
    <property type="protein sequence ID" value="SFV58963.1"/>
    <property type="molecule type" value="Genomic_DNA"/>
</dbReference>
<dbReference type="GO" id="GO:0016887">
    <property type="term" value="F:ATP hydrolysis activity"/>
    <property type="evidence" value="ECO:0007669"/>
    <property type="project" value="InterPro"/>
</dbReference>
<dbReference type="PANTHER" id="PTHR42759">
    <property type="entry name" value="MOXR FAMILY PROTEIN"/>
    <property type="match status" value="1"/>
</dbReference>
<evidence type="ECO:0000313" key="3">
    <source>
        <dbReference type="EMBL" id="SFV58963.1"/>
    </source>
</evidence>
<organism evidence="3">
    <name type="scientific">hydrothermal vent metagenome</name>
    <dbReference type="NCBI Taxonomy" id="652676"/>
    <lineage>
        <taxon>unclassified sequences</taxon>
        <taxon>metagenomes</taxon>
        <taxon>ecological metagenomes</taxon>
    </lineage>
</organism>
<dbReference type="PANTHER" id="PTHR42759:SF5">
    <property type="entry name" value="METHANOL DEHYDROGENASE REGULATOR"/>
    <property type="match status" value="1"/>
</dbReference>
<reference evidence="3" key="1">
    <citation type="submission" date="2016-10" db="EMBL/GenBank/DDBJ databases">
        <authorList>
            <person name="de Groot N.N."/>
        </authorList>
    </citation>
    <scope>NUCLEOTIDE SEQUENCE</scope>
</reference>
<dbReference type="Gene3D" id="3.40.50.300">
    <property type="entry name" value="P-loop containing nucleotide triphosphate hydrolases"/>
    <property type="match status" value="1"/>
</dbReference>
<dbReference type="Gene3D" id="1.10.8.80">
    <property type="entry name" value="Magnesium chelatase subunit I, C-Terminal domain"/>
    <property type="match status" value="1"/>
</dbReference>
<dbReference type="AlphaFoldDB" id="A0A1W1BZP2"/>
<evidence type="ECO:0000259" key="2">
    <source>
        <dbReference type="Pfam" id="PF17863"/>
    </source>
</evidence>
<dbReference type="GO" id="GO:0005524">
    <property type="term" value="F:ATP binding"/>
    <property type="evidence" value="ECO:0007669"/>
    <property type="project" value="InterPro"/>
</dbReference>
<dbReference type="InterPro" id="IPR011703">
    <property type="entry name" value="ATPase_AAA-3"/>
</dbReference>
<evidence type="ECO:0000259" key="1">
    <source>
        <dbReference type="Pfam" id="PF07726"/>
    </source>
</evidence>
<dbReference type="Pfam" id="PF07726">
    <property type="entry name" value="AAA_3"/>
    <property type="match status" value="1"/>
</dbReference>
<dbReference type="SUPFAM" id="SSF52540">
    <property type="entry name" value="P-loop containing nucleoside triphosphate hydrolases"/>
    <property type="match status" value="1"/>
</dbReference>
<accession>A0A1W1BZP2</accession>
<gene>
    <name evidence="3" type="ORF">MNB_SM-4-972</name>
</gene>
<dbReference type="InterPro" id="IPR050764">
    <property type="entry name" value="CbbQ/NirQ/NorQ/GpvN"/>
</dbReference>
<dbReference type="InterPro" id="IPR027417">
    <property type="entry name" value="P-loop_NTPase"/>
</dbReference>
<dbReference type="CDD" id="cd00009">
    <property type="entry name" value="AAA"/>
    <property type="match status" value="1"/>
</dbReference>
<proteinExistence type="predicted"/>
<feature type="domain" description="ChlI/MoxR AAA lid" evidence="2">
    <location>
        <begin position="233"/>
        <end position="297"/>
    </location>
</feature>
<dbReference type="InterPro" id="IPR041628">
    <property type="entry name" value="ChlI/MoxR_AAA_lid"/>
</dbReference>
<dbReference type="Pfam" id="PF17863">
    <property type="entry name" value="AAA_lid_2"/>
    <property type="match status" value="1"/>
</dbReference>
<feature type="domain" description="ATPase AAA-3" evidence="1">
    <location>
        <begin position="38"/>
        <end position="167"/>
    </location>
</feature>
<name>A0A1W1BZP2_9ZZZZ</name>